<evidence type="ECO:0000313" key="2">
    <source>
        <dbReference type="Proteomes" id="UP000289738"/>
    </source>
</evidence>
<dbReference type="Proteomes" id="UP000289738">
    <property type="component" value="Chromosome B10"/>
</dbReference>
<comment type="caution">
    <text evidence="1">The sequence shown here is derived from an EMBL/GenBank/DDBJ whole genome shotgun (WGS) entry which is preliminary data.</text>
</comment>
<gene>
    <name evidence="1" type="ORF">Ahy_B10g102388</name>
</gene>
<reference evidence="1 2" key="1">
    <citation type="submission" date="2019-01" db="EMBL/GenBank/DDBJ databases">
        <title>Sequencing of cultivated peanut Arachis hypogaea provides insights into genome evolution and oil improvement.</title>
        <authorList>
            <person name="Chen X."/>
        </authorList>
    </citation>
    <scope>NUCLEOTIDE SEQUENCE [LARGE SCALE GENOMIC DNA]</scope>
    <source>
        <strain evidence="2">cv. Fuhuasheng</strain>
        <tissue evidence="1">Leaves</tissue>
    </source>
</reference>
<keyword evidence="2" id="KW-1185">Reference proteome</keyword>
<accession>A0A444X1P9</accession>
<organism evidence="1 2">
    <name type="scientific">Arachis hypogaea</name>
    <name type="common">Peanut</name>
    <dbReference type="NCBI Taxonomy" id="3818"/>
    <lineage>
        <taxon>Eukaryota</taxon>
        <taxon>Viridiplantae</taxon>
        <taxon>Streptophyta</taxon>
        <taxon>Embryophyta</taxon>
        <taxon>Tracheophyta</taxon>
        <taxon>Spermatophyta</taxon>
        <taxon>Magnoliopsida</taxon>
        <taxon>eudicotyledons</taxon>
        <taxon>Gunneridae</taxon>
        <taxon>Pentapetalae</taxon>
        <taxon>rosids</taxon>
        <taxon>fabids</taxon>
        <taxon>Fabales</taxon>
        <taxon>Fabaceae</taxon>
        <taxon>Papilionoideae</taxon>
        <taxon>50 kb inversion clade</taxon>
        <taxon>dalbergioids sensu lato</taxon>
        <taxon>Dalbergieae</taxon>
        <taxon>Pterocarpus clade</taxon>
        <taxon>Arachis</taxon>
    </lineage>
</organism>
<dbReference type="Gene3D" id="1.50.10.20">
    <property type="match status" value="1"/>
</dbReference>
<protein>
    <submittedName>
        <fullName evidence="1">Uncharacterized protein</fullName>
    </submittedName>
</protein>
<evidence type="ECO:0000313" key="1">
    <source>
        <dbReference type="EMBL" id="RYQ83628.1"/>
    </source>
</evidence>
<dbReference type="SUPFAM" id="SSF48239">
    <property type="entry name" value="Terpenoid cyclases/Protein prenyltransferases"/>
    <property type="match status" value="1"/>
</dbReference>
<name>A0A444X1P9_ARAHY</name>
<dbReference type="InterPro" id="IPR008930">
    <property type="entry name" value="Terpenoid_cyclase/PrenylTrfase"/>
</dbReference>
<dbReference type="AlphaFoldDB" id="A0A444X1P9"/>
<dbReference type="EMBL" id="SDMP01000020">
    <property type="protein sequence ID" value="RYQ83628.1"/>
    <property type="molecule type" value="Genomic_DNA"/>
</dbReference>
<sequence length="264" mass="29768">MREKTRVGGSPFRLGIGFHQHTKGGNRGEEYPEMASFSDQRKCESLRFPMAEAHGFGHLTIMLASRFGSLILISDHRKSSLRLKPLARVSARIASNTSIALISSCTFRNSILLSLMMFLIKRAITFHSTLQSDDGHWTGVMEIITLSVTGALNNKDGAWGFSIKDCLVRDLMIEEGTWRRHITGFNHMKEGCGVVAEWSICPCPTYLTRVIPTVLSLRKELYNTPYYDIDWDKALNLCAKTCTILVHSFKMFFGPLLHEILIPL</sequence>
<proteinExistence type="predicted"/>